<proteinExistence type="predicted"/>
<dbReference type="InParanoid" id="A0A1B7NEA6"/>
<gene>
    <name evidence="1" type="ORF">K503DRAFT_766047</name>
</gene>
<accession>A0A1B7NEA6</accession>
<dbReference type="EMBL" id="KV448142">
    <property type="protein sequence ID" value="OAX43176.1"/>
    <property type="molecule type" value="Genomic_DNA"/>
</dbReference>
<organism evidence="1 2">
    <name type="scientific">Rhizopogon vinicolor AM-OR11-026</name>
    <dbReference type="NCBI Taxonomy" id="1314800"/>
    <lineage>
        <taxon>Eukaryota</taxon>
        <taxon>Fungi</taxon>
        <taxon>Dikarya</taxon>
        <taxon>Basidiomycota</taxon>
        <taxon>Agaricomycotina</taxon>
        <taxon>Agaricomycetes</taxon>
        <taxon>Agaricomycetidae</taxon>
        <taxon>Boletales</taxon>
        <taxon>Suillineae</taxon>
        <taxon>Rhizopogonaceae</taxon>
        <taxon>Rhizopogon</taxon>
    </lineage>
</organism>
<dbReference type="SUPFAM" id="SSF50370">
    <property type="entry name" value="Ricin B-like lectins"/>
    <property type="match status" value="1"/>
</dbReference>
<evidence type="ECO:0000313" key="1">
    <source>
        <dbReference type="EMBL" id="OAX43176.1"/>
    </source>
</evidence>
<dbReference type="Proteomes" id="UP000092154">
    <property type="component" value="Unassembled WGS sequence"/>
</dbReference>
<protein>
    <submittedName>
        <fullName evidence="1">Uncharacterized protein</fullName>
    </submittedName>
</protein>
<dbReference type="AlphaFoldDB" id="A0A1B7NEA6"/>
<dbReference type="Gene3D" id="2.80.10.50">
    <property type="match status" value="1"/>
</dbReference>
<name>A0A1B7NEA6_9AGAM</name>
<dbReference type="OrthoDB" id="2660621at2759"/>
<sequence>MSFPILTGSYVVMNAMTHTYLNVLNFNPVPGAIVCSVGNYLGNDIWNVATTESTGLTTQSFGTGAFVSYADDTGVVTSNSIYSWILQQNNAVPYAWNIVDNGTGLALAVEGNSTANGARVIATKEASDKSQAWFFIAKVPVPGTN</sequence>
<keyword evidence="2" id="KW-1185">Reference proteome</keyword>
<dbReference type="PROSITE" id="PS50231">
    <property type="entry name" value="RICIN_B_LECTIN"/>
    <property type="match status" value="1"/>
</dbReference>
<evidence type="ECO:0000313" key="2">
    <source>
        <dbReference type="Proteomes" id="UP000092154"/>
    </source>
</evidence>
<reference evidence="1 2" key="1">
    <citation type="submission" date="2016-06" db="EMBL/GenBank/DDBJ databases">
        <title>Comparative genomics of the ectomycorrhizal sister species Rhizopogon vinicolor and Rhizopogon vesiculosus (Basidiomycota: Boletales) reveals a divergence of the mating type B locus.</title>
        <authorList>
            <consortium name="DOE Joint Genome Institute"/>
            <person name="Mujic A.B."/>
            <person name="Kuo A."/>
            <person name="Tritt A."/>
            <person name="Lipzen A."/>
            <person name="Chen C."/>
            <person name="Johnson J."/>
            <person name="Sharma A."/>
            <person name="Barry K."/>
            <person name="Grigoriev I.V."/>
            <person name="Spatafora J.W."/>
        </authorList>
    </citation>
    <scope>NUCLEOTIDE SEQUENCE [LARGE SCALE GENOMIC DNA]</scope>
    <source>
        <strain evidence="1 2">AM-OR11-026</strain>
    </source>
</reference>
<dbReference type="InterPro" id="IPR035992">
    <property type="entry name" value="Ricin_B-like_lectins"/>
</dbReference>